<keyword evidence="3" id="KW-1185">Reference proteome</keyword>
<dbReference type="CDD" id="cd00093">
    <property type="entry name" value="HTH_XRE"/>
    <property type="match status" value="1"/>
</dbReference>
<evidence type="ECO:0000313" key="2">
    <source>
        <dbReference type="EMBL" id="RXF71492.1"/>
    </source>
</evidence>
<evidence type="ECO:0000259" key="1">
    <source>
        <dbReference type="PROSITE" id="PS50943"/>
    </source>
</evidence>
<gene>
    <name evidence="2" type="ORF">EK403_15610</name>
</gene>
<protein>
    <recommendedName>
        <fullName evidence="1">HTH cro/C1-type domain-containing protein</fullName>
    </recommendedName>
</protein>
<reference evidence="2 3" key="1">
    <citation type="submission" date="2018-12" db="EMBL/GenBank/DDBJ databases">
        <title>bacterium Hansschlegelia zhihuaiae S113.</title>
        <authorList>
            <person name="He J."/>
        </authorList>
    </citation>
    <scope>NUCLEOTIDE SEQUENCE [LARGE SCALE GENOMIC DNA]</scope>
    <source>
        <strain evidence="2 3">S 113</strain>
    </source>
</reference>
<dbReference type="Proteomes" id="UP000289708">
    <property type="component" value="Unassembled WGS sequence"/>
</dbReference>
<evidence type="ECO:0000313" key="3">
    <source>
        <dbReference type="Proteomes" id="UP000289708"/>
    </source>
</evidence>
<comment type="caution">
    <text evidence="2">The sequence shown here is derived from an EMBL/GenBank/DDBJ whole genome shotgun (WGS) entry which is preliminary data.</text>
</comment>
<dbReference type="PROSITE" id="PS50943">
    <property type="entry name" value="HTH_CROC1"/>
    <property type="match status" value="1"/>
</dbReference>
<dbReference type="GO" id="GO:0003677">
    <property type="term" value="F:DNA binding"/>
    <property type="evidence" value="ECO:0007669"/>
    <property type="project" value="InterPro"/>
</dbReference>
<dbReference type="InterPro" id="IPR010982">
    <property type="entry name" value="Lambda_DNA-bd_dom_sf"/>
</dbReference>
<sequence length="128" mass="14275">MARRHLPLRAAHAALTELMSSGQIWIELPVVEDMRAVIRDLAEVGVAAKVYEPTAVNVRKLRTELGLSQDAFAIQYGLDVATVRNWEQARSTPDRAARSYLQTIARNPKAVRASLEVEPDDEFSYIGN</sequence>
<dbReference type="RefSeq" id="WP_128778388.1">
    <property type="nucleotide sequence ID" value="NZ_RYFI01000015.1"/>
</dbReference>
<organism evidence="2 3">
    <name type="scientific">Hansschlegelia zhihuaiae</name>
    <dbReference type="NCBI Taxonomy" id="405005"/>
    <lineage>
        <taxon>Bacteria</taxon>
        <taxon>Pseudomonadati</taxon>
        <taxon>Pseudomonadota</taxon>
        <taxon>Alphaproteobacteria</taxon>
        <taxon>Hyphomicrobiales</taxon>
        <taxon>Methylopilaceae</taxon>
        <taxon>Hansschlegelia</taxon>
    </lineage>
</organism>
<dbReference type="Gene3D" id="1.10.260.40">
    <property type="entry name" value="lambda repressor-like DNA-binding domains"/>
    <property type="match status" value="1"/>
</dbReference>
<proteinExistence type="predicted"/>
<dbReference type="EMBL" id="RYFI01000015">
    <property type="protein sequence ID" value="RXF71492.1"/>
    <property type="molecule type" value="Genomic_DNA"/>
</dbReference>
<feature type="domain" description="HTH cro/C1-type" evidence="1">
    <location>
        <begin position="58"/>
        <end position="94"/>
    </location>
</feature>
<dbReference type="SUPFAM" id="SSF47413">
    <property type="entry name" value="lambda repressor-like DNA-binding domains"/>
    <property type="match status" value="1"/>
</dbReference>
<dbReference type="OrthoDB" id="461984at2"/>
<dbReference type="InterPro" id="IPR001387">
    <property type="entry name" value="Cro/C1-type_HTH"/>
</dbReference>
<dbReference type="AlphaFoldDB" id="A0A4V1KIQ3"/>
<name>A0A4V1KIQ3_9HYPH</name>
<accession>A0A4V1KIQ3</accession>